<dbReference type="Gene3D" id="3.30.565.10">
    <property type="entry name" value="Histidine kinase-like ATPase, C-terminal domain"/>
    <property type="match status" value="1"/>
</dbReference>
<dbReference type="STRING" id="154621.RV11_GL003162"/>
<keyword evidence="5" id="KW-0597">Phosphoprotein</keyword>
<evidence type="ECO:0000256" key="8">
    <source>
        <dbReference type="ARBA" id="ARBA00022777"/>
    </source>
</evidence>
<dbReference type="PROSITE" id="PS50109">
    <property type="entry name" value="HIS_KIN"/>
    <property type="match status" value="1"/>
</dbReference>
<dbReference type="Pfam" id="PF00512">
    <property type="entry name" value="HisKA"/>
    <property type="match status" value="1"/>
</dbReference>
<dbReference type="InterPro" id="IPR005467">
    <property type="entry name" value="His_kinase_dom"/>
</dbReference>
<dbReference type="PRINTS" id="PR00344">
    <property type="entry name" value="BCTRLSENSOR"/>
</dbReference>
<evidence type="ECO:0000256" key="1">
    <source>
        <dbReference type="ARBA" id="ARBA00000085"/>
    </source>
</evidence>
<evidence type="ECO:0000256" key="4">
    <source>
        <dbReference type="ARBA" id="ARBA00022475"/>
    </source>
</evidence>
<evidence type="ECO:0000313" key="14">
    <source>
        <dbReference type="Proteomes" id="UP000013785"/>
    </source>
</evidence>
<dbReference type="Pfam" id="PF02518">
    <property type="entry name" value="HATPase_c"/>
    <property type="match status" value="1"/>
</dbReference>
<dbReference type="EC" id="2.7.13.3" evidence="3"/>
<dbReference type="InterPro" id="IPR003661">
    <property type="entry name" value="HisK_dim/P_dom"/>
</dbReference>
<organism evidence="13 14">
    <name type="scientific">Enterococcus phoeniculicola ATCC BAA-412</name>
    <dbReference type="NCBI Taxonomy" id="1158610"/>
    <lineage>
        <taxon>Bacteria</taxon>
        <taxon>Bacillati</taxon>
        <taxon>Bacillota</taxon>
        <taxon>Bacilli</taxon>
        <taxon>Lactobacillales</taxon>
        <taxon>Enterococcaceae</taxon>
        <taxon>Enterococcus</taxon>
    </lineage>
</organism>
<keyword evidence="8" id="KW-0418">Kinase</keyword>
<reference evidence="13 14" key="1">
    <citation type="submission" date="2013-02" db="EMBL/GenBank/DDBJ databases">
        <title>The Genome Sequence of Enterococcus phoeniculicola BAA-412.</title>
        <authorList>
            <consortium name="The Broad Institute Genome Sequencing Platform"/>
            <consortium name="The Broad Institute Genome Sequencing Center for Infectious Disease"/>
            <person name="Earl A.M."/>
            <person name="Gilmore M.S."/>
            <person name="Lebreton F."/>
            <person name="Walker B."/>
            <person name="Young S.K."/>
            <person name="Zeng Q."/>
            <person name="Gargeya S."/>
            <person name="Fitzgerald M."/>
            <person name="Haas B."/>
            <person name="Abouelleil A."/>
            <person name="Alvarado L."/>
            <person name="Arachchi H.M."/>
            <person name="Berlin A.M."/>
            <person name="Chapman S.B."/>
            <person name="Dewar J."/>
            <person name="Goldberg J."/>
            <person name="Griggs A."/>
            <person name="Gujja S."/>
            <person name="Hansen M."/>
            <person name="Howarth C."/>
            <person name="Imamovic A."/>
            <person name="Larimer J."/>
            <person name="McCowan C."/>
            <person name="Murphy C."/>
            <person name="Neiman D."/>
            <person name="Pearson M."/>
            <person name="Priest M."/>
            <person name="Roberts A."/>
            <person name="Saif S."/>
            <person name="Shea T."/>
            <person name="Sisk P."/>
            <person name="Sykes S."/>
            <person name="Wortman J."/>
            <person name="Nusbaum C."/>
            <person name="Birren B."/>
        </authorList>
    </citation>
    <scope>NUCLEOTIDE SEQUENCE [LARGE SCALE GENOMIC DNA]</scope>
    <source>
        <strain evidence="13 14">ATCC BAA-412</strain>
    </source>
</reference>
<evidence type="ECO:0000256" key="2">
    <source>
        <dbReference type="ARBA" id="ARBA00004651"/>
    </source>
</evidence>
<evidence type="ECO:0000256" key="10">
    <source>
        <dbReference type="ARBA" id="ARBA00023012"/>
    </source>
</evidence>
<evidence type="ECO:0000256" key="7">
    <source>
        <dbReference type="ARBA" id="ARBA00022692"/>
    </source>
</evidence>
<dbReference type="PATRIC" id="fig|1158610.3.peg.1991"/>
<dbReference type="InterPro" id="IPR003594">
    <property type="entry name" value="HATPase_dom"/>
</dbReference>
<comment type="subcellular location">
    <subcellularLocation>
        <location evidence="2">Cell membrane</location>
        <topology evidence="2">Multi-pass membrane protein</topology>
    </subcellularLocation>
</comment>
<keyword evidence="4" id="KW-1003">Cell membrane</keyword>
<dbReference type="Gene3D" id="1.10.287.130">
    <property type="match status" value="1"/>
</dbReference>
<evidence type="ECO:0000256" key="11">
    <source>
        <dbReference type="ARBA" id="ARBA00023136"/>
    </source>
</evidence>
<evidence type="ECO:0000259" key="12">
    <source>
        <dbReference type="PROSITE" id="PS50109"/>
    </source>
</evidence>
<comment type="caution">
    <text evidence="13">The sequence shown here is derived from an EMBL/GenBank/DDBJ whole genome shotgun (WGS) entry which is preliminary data.</text>
</comment>
<evidence type="ECO:0000313" key="13">
    <source>
        <dbReference type="EMBL" id="EOL43020.1"/>
    </source>
</evidence>
<keyword evidence="9" id="KW-1133">Transmembrane helix</keyword>
<evidence type="ECO:0000256" key="6">
    <source>
        <dbReference type="ARBA" id="ARBA00022679"/>
    </source>
</evidence>
<dbReference type="OrthoDB" id="9792991at2"/>
<comment type="catalytic activity">
    <reaction evidence="1">
        <text>ATP + protein L-histidine = ADP + protein N-phospho-L-histidine.</text>
        <dbReference type="EC" id="2.7.13.3"/>
    </reaction>
</comment>
<name>R3WMG4_9ENTE</name>
<keyword evidence="11" id="KW-0472">Membrane</keyword>
<dbReference type="GO" id="GO:0005886">
    <property type="term" value="C:plasma membrane"/>
    <property type="evidence" value="ECO:0007669"/>
    <property type="project" value="UniProtKB-SubCell"/>
</dbReference>
<feature type="domain" description="Histidine kinase" evidence="12">
    <location>
        <begin position="92"/>
        <end position="304"/>
    </location>
</feature>
<dbReference type="GO" id="GO:0004721">
    <property type="term" value="F:phosphoprotein phosphatase activity"/>
    <property type="evidence" value="ECO:0007669"/>
    <property type="project" value="TreeGrafter"/>
</dbReference>
<dbReference type="Proteomes" id="UP000013785">
    <property type="component" value="Unassembled WGS sequence"/>
</dbReference>
<keyword evidence="14" id="KW-1185">Reference proteome</keyword>
<dbReference type="InterPro" id="IPR050351">
    <property type="entry name" value="BphY/WalK/GraS-like"/>
</dbReference>
<dbReference type="SMART" id="SM00387">
    <property type="entry name" value="HATPase_c"/>
    <property type="match status" value="1"/>
</dbReference>
<dbReference type="GO" id="GO:0000155">
    <property type="term" value="F:phosphorelay sensor kinase activity"/>
    <property type="evidence" value="ECO:0007669"/>
    <property type="project" value="InterPro"/>
</dbReference>
<dbReference type="PANTHER" id="PTHR45453:SF2">
    <property type="entry name" value="HISTIDINE KINASE"/>
    <property type="match status" value="1"/>
</dbReference>
<dbReference type="AlphaFoldDB" id="R3WMG4"/>
<dbReference type="RefSeq" id="WP_010768659.1">
    <property type="nucleotide sequence ID" value="NZ_ASWE01000002.1"/>
</dbReference>
<dbReference type="HOGENOM" id="CLU_000445_89_3_9"/>
<keyword evidence="6" id="KW-0808">Transferase</keyword>
<dbReference type="CDD" id="cd00082">
    <property type="entry name" value="HisKA"/>
    <property type="match status" value="1"/>
</dbReference>
<evidence type="ECO:0000256" key="3">
    <source>
        <dbReference type="ARBA" id="ARBA00012438"/>
    </source>
</evidence>
<sequence length="304" mass="34010">MNTLIPIIVLVLSLFSLIEYVKVKQTKKQLLSLIKEAKRVATSNSESTLLFKTDDKIVKKMCAELNEIVSQNNKNKIEYDAARNSVSSTLSNISHDIKTPLATALGYIEILEQTSSVSSYSTKIKNKIIEVNQIVSQFSILAKLDSNDMLFSIEPININELCRQILFSFSPTFISNNFEVQVSIPENGTIIYTDRYALKSILENLINNVLVHGKDGNFFSLTLQREHSNVIISIGDKGKGIAKKNICNIFDRTFMEDSSRNTKNQGSGLGLAIVTEYLTRLNGQIEVTSKPYVETLFKVTIPIS</sequence>
<dbReference type="SUPFAM" id="SSF55874">
    <property type="entry name" value="ATPase domain of HSP90 chaperone/DNA topoisomerase II/histidine kinase"/>
    <property type="match status" value="1"/>
</dbReference>
<dbReference type="SUPFAM" id="SSF47384">
    <property type="entry name" value="Homodimeric domain of signal transducing histidine kinase"/>
    <property type="match status" value="1"/>
</dbReference>
<evidence type="ECO:0000256" key="9">
    <source>
        <dbReference type="ARBA" id="ARBA00022989"/>
    </source>
</evidence>
<dbReference type="PANTHER" id="PTHR45453">
    <property type="entry name" value="PHOSPHATE REGULON SENSOR PROTEIN PHOR"/>
    <property type="match status" value="1"/>
</dbReference>
<dbReference type="InterPro" id="IPR004358">
    <property type="entry name" value="Sig_transdc_His_kin-like_C"/>
</dbReference>
<gene>
    <name evidence="13" type="ORF">UC3_01997</name>
</gene>
<proteinExistence type="predicted"/>
<evidence type="ECO:0000256" key="5">
    <source>
        <dbReference type="ARBA" id="ARBA00022553"/>
    </source>
</evidence>
<dbReference type="InterPro" id="IPR036097">
    <property type="entry name" value="HisK_dim/P_sf"/>
</dbReference>
<dbReference type="eggNOG" id="COG2205">
    <property type="taxonomic scope" value="Bacteria"/>
</dbReference>
<protein>
    <recommendedName>
        <fullName evidence="3">histidine kinase</fullName>
        <ecNumber evidence="3">2.7.13.3</ecNumber>
    </recommendedName>
</protein>
<dbReference type="EMBL" id="AJAT01000016">
    <property type="protein sequence ID" value="EOL43020.1"/>
    <property type="molecule type" value="Genomic_DNA"/>
</dbReference>
<dbReference type="InterPro" id="IPR036890">
    <property type="entry name" value="HATPase_C_sf"/>
</dbReference>
<dbReference type="SMART" id="SM00388">
    <property type="entry name" value="HisKA"/>
    <property type="match status" value="1"/>
</dbReference>
<accession>R3WMG4</accession>
<dbReference type="GO" id="GO:0016036">
    <property type="term" value="P:cellular response to phosphate starvation"/>
    <property type="evidence" value="ECO:0007669"/>
    <property type="project" value="TreeGrafter"/>
</dbReference>
<keyword evidence="7" id="KW-0812">Transmembrane</keyword>
<keyword evidence="10" id="KW-0902">Two-component regulatory system</keyword>